<organism evidence="1 2">
    <name type="scientific">Arctium lappa</name>
    <name type="common">Greater burdock</name>
    <name type="synonym">Lappa major</name>
    <dbReference type="NCBI Taxonomy" id="4217"/>
    <lineage>
        <taxon>Eukaryota</taxon>
        <taxon>Viridiplantae</taxon>
        <taxon>Streptophyta</taxon>
        <taxon>Embryophyta</taxon>
        <taxon>Tracheophyta</taxon>
        <taxon>Spermatophyta</taxon>
        <taxon>Magnoliopsida</taxon>
        <taxon>eudicotyledons</taxon>
        <taxon>Gunneridae</taxon>
        <taxon>Pentapetalae</taxon>
        <taxon>asterids</taxon>
        <taxon>campanulids</taxon>
        <taxon>Asterales</taxon>
        <taxon>Asteraceae</taxon>
        <taxon>Carduoideae</taxon>
        <taxon>Cardueae</taxon>
        <taxon>Arctiinae</taxon>
        <taxon>Arctium</taxon>
    </lineage>
</organism>
<evidence type="ECO:0000313" key="1">
    <source>
        <dbReference type="EMBL" id="KAI3747486.1"/>
    </source>
</evidence>
<accession>A0ACB9DM03</accession>
<evidence type="ECO:0000313" key="2">
    <source>
        <dbReference type="Proteomes" id="UP001055879"/>
    </source>
</evidence>
<comment type="caution">
    <text evidence="1">The sequence shown here is derived from an EMBL/GenBank/DDBJ whole genome shotgun (WGS) entry which is preliminary data.</text>
</comment>
<reference evidence="1 2" key="2">
    <citation type="journal article" date="2022" name="Mol. Ecol. Resour.">
        <title>The genomes of chicory, endive, great burdock and yacon provide insights into Asteraceae paleo-polyploidization history and plant inulin production.</title>
        <authorList>
            <person name="Fan W."/>
            <person name="Wang S."/>
            <person name="Wang H."/>
            <person name="Wang A."/>
            <person name="Jiang F."/>
            <person name="Liu H."/>
            <person name="Zhao H."/>
            <person name="Xu D."/>
            <person name="Zhang Y."/>
        </authorList>
    </citation>
    <scope>NUCLEOTIDE SEQUENCE [LARGE SCALE GENOMIC DNA]</scope>
    <source>
        <strain evidence="2">cv. Niubang</strain>
    </source>
</reference>
<sequence length="203" mass="22347">MNSSHTVDNSIRAAIAVQHSRSVCCLHEHSSSSHEFTSASIHLASWSRWTSKQRWTGGYGTMLRKYGLSVNHVIDARIVNVNGKILNRKTMGEDLFWAIRDDGGGSFGVILSYTVKLVPVSEVNTVFRIMKTVAENATELVYKWQSVLPAIDDDLFLRLLLQPVTVNNSKTGGVAAVVLRRVVVSHGGIELKVMSDGVELVVI</sequence>
<keyword evidence="2" id="KW-1185">Reference proteome</keyword>
<reference evidence="2" key="1">
    <citation type="journal article" date="2022" name="Mol. Ecol. Resour.">
        <title>The genomes of chicory, endive, great burdock and yacon provide insights into Asteraceae palaeo-polyploidization history and plant inulin production.</title>
        <authorList>
            <person name="Fan W."/>
            <person name="Wang S."/>
            <person name="Wang H."/>
            <person name="Wang A."/>
            <person name="Jiang F."/>
            <person name="Liu H."/>
            <person name="Zhao H."/>
            <person name="Xu D."/>
            <person name="Zhang Y."/>
        </authorList>
    </citation>
    <scope>NUCLEOTIDE SEQUENCE [LARGE SCALE GENOMIC DNA]</scope>
    <source>
        <strain evidence="2">cv. Niubang</strain>
    </source>
</reference>
<dbReference type="EMBL" id="CM042049">
    <property type="protein sequence ID" value="KAI3747486.1"/>
    <property type="molecule type" value="Genomic_DNA"/>
</dbReference>
<name>A0ACB9DM03_ARCLA</name>
<gene>
    <name evidence="1" type="ORF">L6452_09944</name>
</gene>
<proteinExistence type="predicted"/>
<dbReference type="Proteomes" id="UP001055879">
    <property type="component" value="Linkage Group LG03"/>
</dbReference>
<protein>
    <submittedName>
        <fullName evidence="1">Uncharacterized protein</fullName>
    </submittedName>
</protein>